<evidence type="ECO:0000259" key="9">
    <source>
        <dbReference type="PROSITE" id="PS50929"/>
    </source>
</evidence>
<dbReference type="InterPro" id="IPR011527">
    <property type="entry name" value="ABC1_TM_dom"/>
</dbReference>
<dbReference type="InterPro" id="IPR003593">
    <property type="entry name" value="AAA+_ATPase"/>
</dbReference>
<dbReference type="CDD" id="cd18548">
    <property type="entry name" value="ABC_6TM_Tm287_like"/>
    <property type="match status" value="1"/>
</dbReference>
<name>A0ABM9BWV1_9BACL</name>
<evidence type="ECO:0000256" key="4">
    <source>
        <dbReference type="ARBA" id="ARBA00022840"/>
    </source>
</evidence>
<comment type="caution">
    <text evidence="10">The sequence shown here is derived from an EMBL/GenBank/DDBJ whole genome shotgun (WGS) entry which is preliminary data.</text>
</comment>
<keyword evidence="5 7" id="KW-1133">Transmembrane helix</keyword>
<keyword evidence="4 10" id="KW-0067">ATP-binding</keyword>
<gene>
    <name evidence="10" type="ORF">PAECIP111892_02050</name>
</gene>
<dbReference type="RefSeq" id="WP_236332457.1">
    <property type="nucleotide sequence ID" value="NZ_CAKMMG010000001.1"/>
</dbReference>
<feature type="transmembrane region" description="Helical" evidence="7">
    <location>
        <begin position="235"/>
        <end position="258"/>
    </location>
</feature>
<keyword evidence="6 7" id="KW-0472">Membrane</keyword>
<evidence type="ECO:0000259" key="8">
    <source>
        <dbReference type="PROSITE" id="PS50893"/>
    </source>
</evidence>
<organism evidence="10 11">
    <name type="scientific">Paenibacillus auburnensis</name>
    <dbReference type="NCBI Taxonomy" id="2905649"/>
    <lineage>
        <taxon>Bacteria</taxon>
        <taxon>Bacillati</taxon>
        <taxon>Bacillota</taxon>
        <taxon>Bacilli</taxon>
        <taxon>Bacillales</taxon>
        <taxon>Paenibacillaceae</taxon>
        <taxon>Paenibacillus</taxon>
    </lineage>
</organism>
<dbReference type="Proteomes" id="UP000838324">
    <property type="component" value="Unassembled WGS sequence"/>
</dbReference>
<dbReference type="InterPro" id="IPR027417">
    <property type="entry name" value="P-loop_NTPase"/>
</dbReference>
<dbReference type="InterPro" id="IPR039421">
    <property type="entry name" value="Type_1_exporter"/>
</dbReference>
<dbReference type="PROSITE" id="PS50893">
    <property type="entry name" value="ABC_TRANSPORTER_2"/>
    <property type="match status" value="1"/>
</dbReference>
<accession>A0ABM9BWV1</accession>
<dbReference type="Gene3D" id="1.20.1560.10">
    <property type="entry name" value="ABC transporter type 1, transmembrane domain"/>
    <property type="match status" value="1"/>
</dbReference>
<keyword evidence="2 7" id="KW-0812">Transmembrane</keyword>
<evidence type="ECO:0000256" key="6">
    <source>
        <dbReference type="ARBA" id="ARBA00023136"/>
    </source>
</evidence>
<dbReference type="SMART" id="SM00382">
    <property type="entry name" value="AAA"/>
    <property type="match status" value="1"/>
</dbReference>
<dbReference type="InterPro" id="IPR036640">
    <property type="entry name" value="ABC1_TM_sf"/>
</dbReference>
<dbReference type="Gene3D" id="3.40.50.300">
    <property type="entry name" value="P-loop containing nucleotide triphosphate hydrolases"/>
    <property type="match status" value="1"/>
</dbReference>
<comment type="subcellular location">
    <subcellularLocation>
        <location evidence="1">Cell membrane</location>
        <topology evidence="1">Multi-pass membrane protein</topology>
    </subcellularLocation>
</comment>
<evidence type="ECO:0000313" key="10">
    <source>
        <dbReference type="EMBL" id="CAH1195493.1"/>
    </source>
</evidence>
<dbReference type="PANTHER" id="PTHR43394:SF1">
    <property type="entry name" value="ATP-BINDING CASSETTE SUB-FAMILY B MEMBER 10, MITOCHONDRIAL"/>
    <property type="match status" value="1"/>
</dbReference>
<evidence type="ECO:0000256" key="3">
    <source>
        <dbReference type="ARBA" id="ARBA00022741"/>
    </source>
</evidence>
<dbReference type="InterPro" id="IPR003439">
    <property type="entry name" value="ABC_transporter-like_ATP-bd"/>
</dbReference>
<evidence type="ECO:0000256" key="5">
    <source>
        <dbReference type="ARBA" id="ARBA00022989"/>
    </source>
</evidence>
<evidence type="ECO:0000256" key="1">
    <source>
        <dbReference type="ARBA" id="ARBA00004651"/>
    </source>
</evidence>
<keyword evidence="3" id="KW-0547">Nucleotide-binding</keyword>
<keyword evidence="11" id="KW-1185">Reference proteome</keyword>
<dbReference type="InterPro" id="IPR017871">
    <property type="entry name" value="ABC_transporter-like_CS"/>
</dbReference>
<sequence>MWGLRSYLKPYLKFMILAPMFMMMEVFFDLLQPTLAAHIVDFGIVVRNFSVIERTGFTMLTVAGLGLVTGVLCNVFASRASQNFGADIREALFTKVQTFSFENVDTFKSGSLMTRMTSDVVQVQNLLQMGLQGLVRAPSLLIGSVVMALIINLRLGLILLGTLIVLIAVLVVLIRFSTPIFSTVQSKLDAVNTKIQENLAGIRVVKAFVRTGYETQRFREVNLDYTQVSIRAARFIALNSPIVTLIMNACLVTVLLYGGNQVSIGSVQAGDLVAFVNYVVQVLSSLIMVSALLMNVSQAGVSAKRIQEVLATRPHIEDAAPQKDLSLSGRQVKLSQVCFSYNGSSDPKDLVLQNINIEARRGETVAIIGATGSGKTTLVQLIPRLYDVTSGSIQMDGQDIRGLPLLELRRRIGMILQESFLFTGTIRDNIAFGKPEATQAEVEDAARTAQAHDFISRLPGGYDTMLGQKGVNLSGGQKQRISIARALLVKPPILIMDDSMSALDSKTERQLRTALSHVMKDTITFLIAQRISSVVDAQEILVIDEGAIAGRGTHEELMKSCGVYQEIYRSQFGKEEVPYVG</sequence>
<feature type="transmembrane region" description="Helical" evidence="7">
    <location>
        <begin position="12"/>
        <end position="31"/>
    </location>
</feature>
<feature type="domain" description="ABC transmembrane type-1" evidence="9">
    <location>
        <begin position="16"/>
        <end position="298"/>
    </location>
</feature>
<evidence type="ECO:0000256" key="7">
    <source>
        <dbReference type="SAM" id="Phobius"/>
    </source>
</evidence>
<dbReference type="EMBL" id="CAKMMG010000001">
    <property type="protein sequence ID" value="CAH1195493.1"/>
    <property type="molecule type" value="Genomic_DNA"/>
</dbReference>
<evidence type="ECO:0000313" key="11">
    <source>
        <dbReference type="Proteomes" id="UP000838324"/>
    </source>
</evidence>
<feature type="transmembrane region" description="Helical" evidence="7">
    <location>
        <begin position="57"/>
        <end position="77"/>
    </location>
</feature>
<feature type="domain" description="ABC transporter" evidence="8">
    <location>
        <begin position="332"/>
        <end position="570"/>
    </location>
</feature>
<feature type="transmembrane region" description="Helical" evidence="7">
    <location>
        <begin position="157"/>
        <end position="177"/>
    </location>
</feature>
<dbReference type="Pfam" id="PF00664">
    <property type="entry name" value="ABC_membrane"/>
    <property type="match status" value="1"/>
</dbReference>
<reference evidence="10" key="1">
    <citation type="submission" date="2022-01" db="EMBL/GenBank/DDBJ databases">
        <authorList>
            <person name="Criscuolo A."/>
        </authorList>
    </citation>
    <scope>NUCLEOTIDE SEQUENCE</scope>
    <source>
        <strain evidence="10">CIP111892</strain>
    </source>
</reference>
<protein>
    <submittedName>
        <fullName evidence="10">ABC transporter ATP-binding protein</fullName>
    </submittedName>
</protein>
<dbReference type="PROSITE" id="PS50929">
    <property type="entry name" value="ABC_TM1F"/>
    <property type="match status" value="1"/>
</dbReference>
<evidence type="ECO:0000256" key="2">
    <source>
        <dbReference type="ARBA" id="ARBA00022692"/>
    </source>
</evidence>
<dbReference type="GO" id="GO:0005524">
    <property type="term" value="F:ATP binding"/>
    <property type="evidence" value="ECO:0007669"/>
    <property type="project" value="UniProtKB-KW"/>
</dbReference>
<feature type="transmembrane region" description="Helical" evidence="7">
    <location>
        <begin position="278"/>
        <end position="296"/>
    </location>
</feature>
<dbReference type="Pfam" id="PF00005">
    <property type="entry name" value="ABC_tran"/>
    <property type="match status" value="1"/>
</dbReference>
<feature type="transmembrane region" description="Helical" evidence="7">
    <location>
        <begin position="133"/>
        <end position="151"/>
    </location>
</feature>
<dbReference type="PROSITE" id="PS00211">
    <property type="entry name" value="ABC_TRANSPORTER_1"/>
    <property type="match status" value="1"/>
</dbReference>
<dbReference type="SUPFAM" id="SSF90123">
    <property type="entry name" value="ABC transporter transmembrane region"/>
    <property type="match status" value="1"/>
</dbReference>
<proteinExistence type="predicted"/>
<dbReference type="PANTHER" id="PTHR43394">
    <property type="entry name" value="ATP-DEPENDENT PERMEASE MDL1, MITOCHONDRIAL"/>
    <property type="match status" value="1"/>
</dbReference>
<dbReference type="SUPFAM" id="SSF52540">
    <property type="entry name" value="P-loop containing nucleoside triphosphate hydrolases"/>
    <property type="match status" value="1"/>
</dbReference>